<name>A0A919WDD9_9ACTN</name>
<dbReference type="Proteomes" id="UP000677082">
    <property type="component" value="Unassembled WGS sequence"/>
</dbReference>
<proteinExistence type="predicted"/>
<comment type="caution">
    <text evidence="1">The sequence shown here is derived from an EMBL/GenBank/DDBJ whole genome shotgun (WGS) entry which is preliminary data.</text>
</comment>
<sequence>MAITRHELSPRPAHPDSRSETLTRVVIGWDSLFSAYYLHIWTEEHPIPNGHPSIAYTDEIRFPPDPTAIIGQARQYTSIPDELPAVLTRDAATEGFYTGPQYASSTGDTLTDACGEIREHLGLTDCPF</sequence>
<organism evidence="1 2">
    <name type="scientific">Paractinoplanes toevensis</name>
    <dbReference type="NCBI Taxonomy" id="571911"/>
    <lineage>
        <taxon>Bacteria</taxon>
        <taxon>Bacillati</taxon>
        <taxon>Actinomycetota</taxon>
        <taxon>Actinomycetes</taxon>
        <taxon>Micromonosporales</taxon>
        <taxon>Micromonosporaceae</taxon>
        <taxon>Paractinoplanes</taxon>
    </lineage>
</organism>
<evidence type="ECO:0000313" key="2">
    <source>
        <dbReference type="Proteomes" id="UP000677082"/>
    </source>
</evidence>
<dbReference type="EMBL" id="BOQN01000177">
    <property type="protein sequence ID" value="GIM98066.1"/>
    <property type="molecule type" value="Genomic_DNA"/>
</dbReference>
<gene>
    <name evidence="1" type="ORF">Ato02nite_098590</name>
</gene>
<keyword evidence="2" id="KW-1185">Reference proteome</keyword>
<evidence type="ECO:0000313" key="1">
    <source>
        <dbReference type="EMBL" id="GIM98066.1"/>
    </source>
</evidence>
<accession>A0A919WDD9</accession>
<reference evidence="1 2" key="1">
    <citation type="submission" date="2021-03" db="EMBL/GenBank/DDBJ databases">
        <title>Whole genome shotgun sequence of Actinoplanes toevensis NBRC 105298.</title>
        <authorList>
            <person name="Komaki H."/>
            <person name="Tamura T."/>
        </authorList>
    </citation>
    <scope>NUCLEOTIDE SEQUENCE [LARGE SCALE GENOMIC DNA]</scope>
    <source>
        <strain evidence="1 2">NBRC 105298</strain>
    </source>
</reference>
<protein>
    <submittedName>
        <fullName evidence="1">Uncharacterized protein</fullName>
    </submittedName>
</protein>
<dbReference type="AlphaFoldDB" id="A0A919WDD9"/>
<dbReference type="RefSeq" id="WP_213013686.1">
    <property type="nucleotide sequence ID" value="NZ_BOQN01000177.1"/>
</dbReference>